<proteinExistence type="predicted"/>
<dbReference type="PROSITE" id="PS51103">
    <property type="entry name" value="PTS_EIIC_TYPE_1"/>
    <property type="match status" value="1"/>
</dbReference>
<name>A0A1Y3TYU3_9ACTN</name>
<evidence type="ECO:0000256" key="9">
    <source>
        <dbReference type="ARBA" id="ARBA00022989"/>
    </source>
</evidence>
<feature type="domain" description="PTS EIIB type-1" evidence="14">
    <location>
        <begin position="6"/>
        <end position="88"/>
    </location>
</feature>
<dbReference type="EMBL" id="NFHO01000011">
    <property type="protein sequence ID" value="OUN41754.1"/>
    <property type="molecule type" value="Genomic_DNA"/>
</dbReference>
<dbReference type="Proteomes" id="UP000196560">
    <property type="component" value="Unassembled WGS sequence"/>
</dbReference>
<dbReference type="Gene3D" id="2.70.70.10">
    <property type="entry name" value="Glucose Permease (Domain IIA)"/>
    <property type="match status" value="1"/>
</dbReference>
<dbReference type="AlphaFoldDB" id="A0A1Y3TYU3"/>
<feature type="transmembrane region" description="Helical" evidence="12">
    <location>
        <begin position="120"/>
        <end position="143"/>
    </location>
</feature>
<comment type="subcellular location">
    <subcellularLocation>
        <location evidence="1">Cell membrane</location>
        <topology evidence="1">Multi-pass membrane protein</topology>
    </subcellularLocation>
</comment>
<dbReference type="Pfam" id="PF00367">
    <property type="entry name" value="PTS_EIIB"/>
    <property type="match status" value="1"/>
</dbReference>
<evidence type="ECO:0000313" key="16">
    <source>
        <dbReference type="EMBL" id="OUN41754.1"/>
    </source>
</evidence>
<evidence type="ECO:0000259" key="14">
    <source>
        <dbReference type="PROSITE" id="PS51098"/>
    </source>
</evidence>
<keyword evidence="4" id="KW-0762">Sugar transport</keyword>
<dbReference type="InterPro" id="IPR001127">
    <property type="entry name" value="PTS_EIIA_1_perm"/>
</dbReference>
<evidence type="ECO:0000256" key="1">
    <source>
        <dbReference type="ARBA" id="ARBA00004651"/>
    </source>
</evidence>
<dbReference type="eggNOG" id="COG1263">
    <property type="taxonomic scope" value="Bacteria"/>
</dbReference>
<keyword evidence="2" id="KW-0813">Transport</keyword>
<evidence type="ECO:0000256" key="6">
    <source>
        <dbReference type="ARBA" id="ARBA00022683"/>
    </source>
</evidence>
<dbReference type="InterPro" id="IPR013013">
    <property type="entry name" value="PTS_EIIC_1"/>
</dbReference>
<dbReference type="SUPFAM" id="SSF55604">
    <property type="entry name" value="Glucose permease domain IIB"/>
    <property type="match status" value="1"/>
</dbReference>
<feature type="transmembrane region" description="Helical" evidence="12">
    <location>
        <begin position="182"/>
        <end position="203"/>
    </location>
</feature>
<evidence type="ECO:0008006" key="18">
    <source>
        <dbReference type="Google" id="ProtNLM"/>
    </source>
</evidence>
<dbReference type="CDD" id="cd00212">
    <property type="entry name" value="PTS_IIB_glc"/>
    <property type="match status" value="1"/>
</dbReference>
<keyword evidence="3" id="KW-1003">Cell membrane</keyword>
<feature type="transmembrane region" description="Helical" evidence="12">
    <location>
        <begin position="441"/>
        <end position="462"/>
    </location>
</feature>
<keyword evidence="9 12" id="KW-1133">Transmembrane helix</keyword>
<dbReference type="Gene3D" id="3.30.1360.60">
    <property type="entry name" value="Glucose permease domain IIB"/>
    <property type="match status" value="1"/>
</dbReference>
<evidence type="ECO:0000256" key="4">
    <source>
        <dbReference type="ARBA" id="ARBA00022597"/>
    </source>
</evidence>
<dbReference type="PROSITE" id="PS51093">
    <property type="entry name" value="PTS_EIIA_TYPE_1"/>
    <property type="match status" value="1"/>
</dbReference>
<dbReference type="eggNOG" id="COG1264">
    <property type="taxonomic scope" value="Bacteria"/>
</dbReference>
<dbReference type="GO" id="GO:0005886">
    <property type="term" value="C:plasma membrane"/>
    <property type="evidence" value="ECO:0007669"/>
    <property type="project" value="UniProtKB-SubCell"/>
</dbReference>
<dbReference type="eggNOG" id="COG2190">
    <property type="taxonomic scope" value="Bacteria"/>
</dbReference>
<reference evidence="17" key="1">
    <citation type="submission" date="2017-04" db="EMBL/GenBank/DDBJ databases">
        <title>Function of individual gut microbiota members based on whole genome sequencing of pure cultures obtained from chicken caecum.</title>
        <authorList>
            <person name="Medvecky M."/>
            <person name="Cejkova D."/>
            <person name="Polansky O."/>
            <person name="Karasova D."/>
            <person name="Kubasova T."/>
            <person name="Cizek A."/>
            <person name="Rychlik I."/>
        </authorList>
    </citation>
    <scope>NUCLEOTIDE SEQUENCE [LARGE SCALE GENOMIC DNA]</scope>
    <source>
        <strain evidence="17">An70</strain>
    </source>
</reference>
<keyword evidence="17" id="KW-1185">Reference proteome</keyword>
<evidence type="ECO:0000256" key="3">
    <source>
        <dbReference type="ARBA" id="ARBA00022475"/>
    </source>
</evidence>
<dbReference type="GO" id="GO:0016301">
    <property type="term" value="F:kinase activity"/>
    <property type="evidence" value="ECO:0007669"/>
    <property type="project" value="UniProtKB-KW"/>
</dbReference>
<evidence type="ECO:0000256" key="11">
    <source>
        <dbReference type="PROSITE-ProRule" id="PRU00421"/>
    </source>
</evidence>
<keyword evidence="5" id="KW-0808">Transferase</keyword>
<dbReference type="InterPro" id="IPR001996">
    <property type="entry name" value="PTS_IIB_1"/>
</dbReference>
<dbReference type="GO" id="GO:0009401">
    <property type="term" value="P:phosphoenolpyruvate-dependent sugar phosphotransferase system"/>
    <property type="evidence" value="ECO:0007669"/>
    <property type="project" value="UniProtKB-KW"/>
</dbReference>
<feature type="transmembrane region" description="Helical" evidence="12">
    <location>
        <begin position="396"/>
        <end position="421"/>
    </location>
</feature>
<dbReference type="GO" id="GO:0015771">
    <property type="term" value="P:trehalose transport"/>
    <property type="evidence" value="ECO:0007669"/>
    <property type="project" value="TreeGrafter"/>
</dbReference>
<dbReference type="InterPro" id="IPR011055">
    <property type="entry name" value="Dup_hybrid_motif"/>
</dbReference>
<feature type="transmembrane region" description="Helical" evidence="12">
    <location>
        <begin position="367"/>
        <end position="389"/>
    </location>
</feature>
<dbReference type="GO" id="GO:0008982">
    <property type="term" value="F:protein-N(PI)-phosphohistidine-sugar phosphotransferase activity"/>
    <property type="evidence" value="ECO:0007669"/>
    <property type="project" value="InterPro"/>
</dbReference>
<evidence type="ECO:0000256" key="12">
    <source>
        <dbReference type="SAM" id="Phobius"/>
    </source>
</evidence>
<keyword evidence="6" id="KW-0598">Phosphotransferase system</keyword>
<dbReference type="Pfam" id="PF02378">
    <property type="entry name" value="PTS_EIIC"/>
    <property type="match status" value="1"/>
</dbReference>
<dbReference type="PROSITE" id="PS01035">
    <property type="entry name" value="PTS_EIIB_TYPE_1_CYS"/>
    <property type="match status" value="1"/>
</dbReference>
<feature type="transmembrane region" description="Helical" evidence="12">
    <location>
        <begin position="209"/>
        <end position="237"/>
    </location>
</feature>
<dbReference type="PANTHER" id="PTHR30175">
    <property type="entry name" value="PHOSPHOTRANSFERASE SYSTEM TRANSPORT PROTEIN"/>
    <property type="match status" value="1"/>
</dbReference>
<evidence type="ECO:0000256" key="7">
    <source>
        <dbReference type="ARBA" id="ARBA00022692"/>
    </source>
</evidence>
<feature type="active site" description="Phosphocysteine intermediate; for EIIB activity" evidence="11">
    <location>
        <position position="28"/>
    </location>
</feature>
<dbReference type="InterPro" id="IPR003352">
    <property type="entry name" value="PTS_EIIC"/>
</dbReference>
<evidence type="ECO:0000256" key="2">
    <source>
        <dbReference type="ARBA" id="ARBA00022448"/>
    </source>
</evidence>
<feature type="domain" description="PTS EIIC type-1" evidence="15">
    <location>
        <begin position="111"/>
        <end position="478"/>
    </location>
</feature>
<keyword evidence="7 12" id="KW-0812">Transmembrane</keyword>
<dbReference type="Pfam" id="PF00358">
    <property type="entry name" value="PTS_EIIA_1"/>
    <property type="match status" value="1"/>
</dbReference>
<feature type="domain" description="PTS EIIA type-1" evidence="13">
    <location>
        <begin position="513"/>
        <end position="617"/>
    </location>
</feature>
<evidence type="ECO:0000256" key="10">
    <source>
        <dbReference type="ARBA" id="ARBA00023136"/>
    </source>
</evidence>
<feature type="transmembrane region" description="Helical" evidence="12">
    <location>
        <begin position="149"/>
        <end position="170"/>
    </location>
</feature>
<comment type="caution">
    <text evidence="16">The sequence shown here is derived from an EMBL/GenBank/DDBJ whole genome shotgun (WGS) entry which is preliminary data.</text>
</comment>
<feature type="transmembrane region" description="Helical" evidence="12">
    <location>
        <begin position="336"/>
        <end position="355"/>
    </location>
</feature>
<dbReference type="InterPro" id="IPR018113">
    <property type="entry name" value="PTrfase_EIIB_Cys"/>
</dbReference>
<protein>
    <recommendedName>
        <fullName evidence="18">PTS beta-glucoside transporter subunit EIIBCA</fullName>
    </recommendedName>
</protein>
<dbReference type="GO" id="GO:0090589">
    <property type="term" value="F:protein-phosphocysteine-trehalose phosphotransferase system transporter activity"/>
    <property type="evidence" value="ECO:0007669"/>
    <property type="project" value="TreeGrafter"/>
</dbReference>
<dbReference type="FunFam" id="3.30.1360.60:FF:000001">
    <property type="entry name" value="PTS system glucose-specific IIBC component PtsG"/>
    <property type="match status" value="1"/>
</dbReference>
<feature type="transmembrane region" description="Helical" evidence="12">
    <location>
        <begin position="299"/>
        <end position="324"/>
    </location>
</feature>
<organism evidence="16 17">
    <name type="scientific">Enorma massiliensis</name>
    <dbReference type="NCBI Taxonomy" id="1472761"/>
    <lineage>
        <taxon>Bacteria</taxon>
        <taxon>Bacillati</taxon>
        <taxon>Actinomycetota</taxon>
        <taxon>Coriobacteriia</taxon>
        <taxon>Coriobacteriales</taxon>
        <taxon>Coriobacteriaceae</taxon>
        <taxon>Enorma</taxon>
    </lineage>
</organism>
<dbReference type="RefSeq" id="WP_087186890.1">
    <property type="nucleotide sequence ID" value="NZ_NFHO01000011.1"/>
</dbReference>
<accession>A0A1Y3TYU3</accession>
<dbReference type="SUPFAM" id="SSF51261">
    <property type="entry name" value="Duplicated hybrid motif"/>
    <property type="match status" value="1"/>
</dbReference>
<evidence type="ECO:0000259" key="13">
    <source>
        <dbReference type="PROSITE" id="PS51093"/>
    </source>
</evidence>
<evidence type="ECO:0000256" key="8">
    <source>
        <dbReference type="ARBA" id="ARBA00022777"/>
    </source>
</evidence>
<dbReference type="STRING" id="1118060.GCA_000311845_00225"/>
<evidence type="ECO:0000313" key="17">
    <source>
        <dbReference type="Proteomes" id="UP000196560"/>
    </source>
</evidence>
<feature type="transmembrane region" description="Helical" evidence="12">
    <location>
        <begin position="258"/>
        <end position="279"/>
    </location>
</feature>
<evidence type="ECO:0000256" key="5">
    <source>
        <dbReference type="ARBA" id="ARBA00022679"/>
    </source>
</evidence>
<dbReference type="InterPro" id="IPR036878">
    <property type="entry name" value="Glu_permease_IIB"/>
</dbReference>
<keyword evidence="8" id="KW-0418">Kinase</keyword>
<keyword evidence="10 12" id="KW-0472">Membrane</keyword>
<dbReference type="NCBIfam" id="TIGR00830">
    <property type="entry name" value="PTBA"/>
    <property type="match status" value="1"/>
</dbReference>
<dbReference type="InterPro" id="IPR050558">
    <property type="entry name" value="PTS_Sugar-Specific_Components"/>
</dbReference>
<gene>
    <name evidence="16" type="ORF">B5G21_08930</name>
</gene>
<dbReference type="PROSITE" id="PS51098">
    <property type="entry name" value="PTS_EIIB_TYPE_1"/>
    <property type="match status" value="1"/>
</dbReference>
<evidence type="ECO:0000259" key="15">
    <source>
        <dbReference type="PROSITE" id="PS51103"/>
    </source>
</evidence>
<dbReference type="PANTHER" id="PTHR30175:SF1">
    <property type="entry name" value="PTS SYSTEM ARBUTIN-, CELLOBIOSE-, AND SALICIN-SPECIFIC EIIBC COMPONENT-RELATED"/>
    <property type="match status" value="1"/>
</dbReference>
<sequence>MASDYKAMATSIIQGLGGTGNLTNVTHCATRLRVVVKDPAKINQAAVKKVNGVLGLEVAGNQVQVIVGQVIEDLYLAVEKQVGSLAGKAGGRVASPDKPKKPLDYVAGFMSMLASIMSPVIPGLVAAGFLATILTIMSVFFGIDSSNSTYAILYNFSQAVFYFMPVFVAYTSAQRFNTEPVLAMLLACALLYPDWVTMVNTLTAEGQEFVGYFGLPVTLTTYNGAVVQIILSVWVMSKIDMFLKRAIPEVVRHFLKPFLLLLVMSVITLTVTGPLGALITDYFTAFINWISEVAPWFTVAAMVIFFTTVGVVLPGFHMALVPIATANIATIGYDNLLNIAFFCCTITPGFIALAVALKTKSNNLRQIAFPAALSALFGGISEPTTYGISYKMVRPYYVHTIVAIATALLAGIMQLKCYAFGGYSLTNILLYMGPDRDMANFTNALILVAFMAVASFVLTWVIGFDDSIYDEEDEDGNPLPESEGEPAKKVPTANESFVLPAQGEYIAQTDIADNVFAQGILGPCFGVKPTDGDVVSPVSGSVYAVAGTKHAVTIVTDGGAEVLVHIGIDSVKLDGAGLETFVQKGDRVTAGQRVASFDKDVFEKAGVDTTIVCSLINGKDYASVAFQQGDAPMIATV</sequence>